<dbReference type="GO" id="GO:0030337">
    <property type="term" value="F:DNA polymerase processivity factor activity"/>
    <property type="evidence" value="ECO:0007669"/>
    <property type="project" value="TreeGrafter"/>
</dbReference>
<keyword evidence="6" id="KW-0496">Mitochondrion</keyword>
<comment type="caution">
    <text evidence="10">The sequence shown here is derived from an EMBL/GenBank/DDBJ whole genome shotgun (WGS) entry which is preliminary data.</text>
</comment>
<evidence type="ECO:0000256" key="5">
    <source>
        <dbReference type="ARBA" id="ARBA00023015"/>
    </source>
</evidence>
<dbReference type="Gene3D" id="1.10.150.320">
    <property type="entry name" value="Photosystem II 12 kDa extrinsic protein"/>
    <property type="match status" value="1"/>
</dbReference>
<dbReference type="STRING" id="50429.A0A2B4RMP0"/>
<dbReference type="Gene3D" id="3.30.420.10">
    <property type="entry name" value="Ribonuclease H-like superfamily/Ribonuclease H"/>
    <property type="match status" value="1"/>
</dbReference>
<dbReference type="AlphaFoldDB" id="A0A2B4RMP0"/>
<dbReference type="InterPro" id="IPR036397">
    <property type="entry name" value="RNaseH_sf"/>
</dbReference>
<reference evidence="11" key="1">
    <citation type="journal article" date="2017" name="bioRxiv">
        <title>Comparative analysis of the genomes of Stylophora pistillata and Acropora digitifera provides evidence for extensive differences between species of corals.</title>
        <authorList>
            <person name="Voolstra C.R."/>
            <person name="Li Y."/>
            <person name="Liew Y.J."/>
            <person name="Baumgarten S."/>
            <person name="Zoccola D."/>
            <person name="Flot J.-F."/>
            <person name="Tambutte S."/>
            <person name="Allemand D."/>
            <person name="Aranda M."/>
        </authorList>
    </citation>
    <scope>NUCLEOTIDE SEQUENCE [LARGE SCALE GENOMIC DNA]</scope>
</reference>
<protein>
    <recommendedName>
        <fullName evidence="3">Transcription elongation factor, mitochondrial</fullName>
    </recommendedName>
</protein>
<evidence type="ECO:0000256" key="6">
    <source>
        <dbReference type="ARBA" id="ARBA00023128"/>
    </source>
</evidence>
<dbReference type="Proteomes" id="UP000225706">
    <property type="component" value="Unassembled WGS sequence"/>
</dbReference>
<dbReference type="EMBL" id="LSMT01000449">
    <property type="protein sequence ID" value="PFX17780.1"/>
    <property type="molecule type" value="Genomic_DNA"/>
</dbReference>
<evidence type="ECO:0000256" key="3">
    <source>
        <dbReference type="ARBA" id="ARBA00017000"/>
    </source>
</evidence>
<evidence type="ECO:0000313" key="10">
    <source>
        <dbReference type="EMBL" id="PFX17780.1"/>
    </source>
</evidence>
<accession>A0A2B4RMP0</accession>
<dbReference type="SUPFAM" id="SSF47781">
    <property type="entry name" value="RuvA domain 2-like"/>
    <property type="match status" value="1"/>
</dbReference>
<evidence type="ECO:0000256" key="2">
    <source>
        <dbReference type="ARBA" id="ARBA00009086"/>
    </source>
</evidence>
<dbReference type="GO" id="GO:0003746">
    <property type="term" value="F:translation elongation factor activity"/>
    <property type="evidence" value="ECO:0007669"/>
    <property type="project" value="UniProtKB-KW"/>
</dbReference>
<dbReference type="InterPro" id="IPR012337">
    <property type="entry name" value="RNaseH-like_sf"/>
</dbReference>
<keyword evidence="10" id="KW-0251">Elongation factor</keyword>
<evidence type="ECO:0000256" key="8">
    <source>
        <dbReference type="ARBA" id="ARBA00023271"/>
    </source>
</evidence>
<dbReference type="PANTHER" id="PTHR21053">
    <property type="entry name" value="TRANSCRIPTION ELONGATION FACTOR, MITOCHONDRIAL"/>
    <property type="match status" value="1"/>
</dbReference>
<dbReference type="InterPro" id="IPR039150">
    <property type="entry name" value="TEFM"/>
</dbReference>
<name>A0A2B4RMP0_STYPI</name>
<dbReference type="SUPFAM" id="SSF53098">
    <property type="entry name" value="Ribonuclease H-like"/>
    <property type="match status" value="1"/>
</dbReference>
<keyword evidence="5" id="KW-0805">Transcription regulation</keyword>
<keyword evidence="10" id="KW-0648">Protein biosynthesis</keyword>
<proteinExistence type="inferred from homology"/>
<keyword evidence="8" id="KW-1135">Mitochondrion nucleoid</keyword>
<evidence type="ECO:0000256" key="4">
    <source>
        <dbReference type="ARBA" id="ARBA00022946"/>
    </source>
</evidence>
<evidence type="ECO:0000256" key="1">
    <source>
        <dbReference type="ARBA" id="ARBA00004436"/>
    </source>
</evidence>
<organism evidence="10 11">
    <name type="scientific">Stylophora pistillata</name>
    <name type="common">Smooth cauliflower coral</name>
    <dbReference type="NCBI Taxonomy" id="50429"/>
    <lineage>
        <taxon>Eukaryota</taxon>
        <taxon>Metazoa</taxon>
        <taxon>Cnidaria</taxon>
        <taxon>Anthozoa</taxon>
        <taxon>Hexacorallia</taxon>
        <taxon>Scleractinia</taxon>
        <taxon>Astrocoeniina</taxon>
        <taxon>Pocilloporidae</taxon>
        <taxon>Stylophora</taxon>
    </lineage>
</organism>
<dbReference type="GO" id="GO:0006392">
    <property type="term" value="P:transcription elongation by mitochondrial RNA polymerase"/>
    <property type="evidence" value="ECO:0007669"/>
    <property type="project" value="InterPro"/>
</dbReference>
<keyword evidence="7" id="KW-0804">Transcription</keyword>
<dbReference type="OrthoDB" id="5949570at2759"/>
<comment type="function">
    <text evidence="9">Transcription elongation factor which increases mitochondrial RNA polymerase processivity. Regulates transcription of the mitochondrial genome, including genes important for the oxidative phosphorylation machinery.</text>
</comment>
<keyword evidence="11" id="KW-1185">Reference proteome</keyword>
<dbReference type="Pfam" id="PF12836">
    <property type="entry name" value="HHH_3"/>
    <property type="match status" value="1"/>
</dbReference>
<sequence length="404" mass="45345">MNPLGMNILRSVEAFVKMNRLASGCATYSAVCRRCKVRCPSPRALLISIRGSASTTSITNAAEKEEKTDPQSILKTKTIGTVEVDLPDTKKQEILNQLNSRSLEELSNTKGIGKVKAVSIIEYRNNFGPFQSVEDLFQMKGFGAAFFKNLEDAGSLAAVKRKTSKGLETIWEQLAQNKKDVISEIVSIDIGFQNAAWVHMDKDKKVLGWSRAEIIKPKPYNPAVFQPLVQQFVNRVPKTDIYVVEMQSHRIGKQTAALLPFAVHLRVFEAMLTCLLPGLVIPFDPLYTSKHFCLPVGRTKKRAAVNLVESLFQDRKNEEPFEAQCEQFLKEQQGMEGSEDFVESFIDGQMSGFPGNISKPLLQVSPKFVNYFKSCDKKDDLSDCLLQALAFYDLVVKNRKQSRM</sequence>
<dbReference type="InterPro" id="IPR010994">
    <property type="entry name" value="RuvA_2-like"/>
</dbReference>
<evidence type="ECO:0000313" key="11">
    <source>
        <dbReference type="Proteomes" id="UP000225706"/>
    </source>
</evidence>
<dbReference type="PANTHER" id="PTHR21053:SF2">
    <property type="entry name" value="TRANSCRIPTION ELONGATION FACTOR, MITOCHONDRIAL"/>
    <property type="match status" value="1"/>
</dbReference>
<gene>
    <name evidence="10" type="primary">Tefm</name>
    <name evidence="10" type="ORF">AWC38_SpisGene17892</name>
</gene>
<keyword evidence="4" id="KW-0809">Transit peptide</keyword>
<dbReference type="GO" id="GO:0042645">
    <property type="term" value="C:mitochondrial nucleoid"/>
    <property type="evidence" value="ECO:0007669"/>
    <property type="project" value="UniProtKB-SubCell"/>
</dbReference>
<comment type="subcellular location">
    <subcellularLocation>
        <location evidence="1">Mitochondrion matrix</location>
        <location evidence="1">Mitochondrion nucleoid</location>
    </subcellularLocation>
</comment>
<evidence type="ECO:0000256" key="9">
    <source>
        <dbReference type="ARBA" id="ARBA00025262"/>
    </source>
</evidence>
<evidence type="ECO:0000256" key="7">
    <source>
        <dbReference type="ARBA" id="ARBA00023163"/>
    </source>
</evidence>
<comment type="similarity">
    <text evidence="2">Belongs to the TEFM family.</text>
</comment>
<dbReference type="GO" id="GO:0003676">
    <property type="term" value="F:nucleic acid binding"/>
    <property type="evidence" value="ECO:0007669"/>
    <property type="project" value="InterPro"/>
</dbReference>